<feature type="transmembrane region" description="Helical" evidence="1">
    <location>
        <begin position="12"/>
        <end position="33"/>
    </location>
</feature>
<evidence type="ECO:0000313" key="2">
    <source>
        <dbReference type="EMBL" id="MDT0489277.1"/>
    </source>
</evidence>
<dbReference type="Proteomes" id="UP001180556">
    <property type="component" value="Unassembled WGS sequence"/>
</dbReference>
<evidence type="ECO:0000313" key="3">
    <source>
        <dbReference type="Proteomes" id="UP001180556"/>
    </source>
</evidence>
<reference evidence="3" key="1">
    <citation type="submission" date="2023-07" db="EMBL/GenBank/DDBJ databases">
        <title>30 novel species of actinomycetes from the DSMZ collection.</title>
        <authorList>
            <person name="Nouioui I."/>
        </authorList>
    </citation>
    <scope>NUCLEOTIDE SEQUENCE [LARGE SCALE GENOMIC DNA]</scope>
    <source>
        <strain evidence="3">DSM 40932</strain>
    </source>
</reference>
<evidence type="ECO:0008006" key="4">
    <source>
        <dbReference type="Google" id="ProtNLM"/>
    </source>
</evidence>
<dbReference type="EMBL" id="JAVRFG010000002">
    <property type="protein sequence ID" value="MDT0489277.1"/>
    <property type="molecule type" value="Genomic_DNA"/>
</dbReference>
<protein>
    <recommendedName>
        <fullName evidence="4">Integral membrane protein</fullName>
    </recommendedName>
</protein>
<keyword evidence="1" id="KW-0472">Membrane</keyword>
<dbReference type="RefSeq" id="WP_311595448.1">
    <property type="nucleotide sequence ID" value="NZ_JAVRFG010000002.1"/>
</dbReference>
<proteinExistence type="predicted"/>
<accession>A0ABU2VUK0</accession>
<feature type="transmembrane region" description="Helical" evidence="1">
    <location>
        <begin position="39"/>
        <end position="63"/>
    </location>
</feature>
<evidence type="ECO:0000256" key="1">
    <source>
        <dbReference type="SAM" id="Phobius"/>
    </source>
</evidence>
<comment type="caution">
    <text evidence="2">The sequence shown here is derived from an EMBL/GenBank/DDBJ whole genome shotgun (WGS) entry which is preliminary data.</text>
</comment>
<name>A0ABU2VUK0_9ACTN</name>
<organism evidence="2 3">
    <name type="scientific">Streptomyces stephensoniae</name>
    <dbReference type="NCBI Taxonomy" id="3375367"/>
    <lineage>
        <taxon>Bacteria</taxon>
        <taxon>Bacillati</taxon>
        <taxon>Actinomycetota</taxon>
        <taxon>Actinomycetes</taxon>
        <taxon>Kitasatosporales</taxon>
        <taxon>Streptomycetaceae</taxon>
        <taxon>Streptomyces</taxon>
    </lineage>
</organism>
<keyword evidence="3" id="KW-1185">Reference proteome</keyword>
<gene>
    <name evidence="2" type="ORF">RM717_01995</name>
</gene>
<keyword evidence="1" id="KW-1133">Transmembrane helix</keyword>
<keyword evidence="1" id="KW-0812">Transmembrane</keyword>
<sequence>MTGRTQRERTEIAAIGAVAGLVYALAALCAVVRGPQTLLYFLPALLGAPVAVWCVRQGVLVAVNARAVGDNRACDQGAGGRRP</sequence>